<dbReference type="FunCoup" id="I1HNM7">
    <property type="interactions" value="1738"/>
</dbReference>
<keyword evidence="7" id="KW-0694">RNA-binding</keyword>
<gene>
    <name evidence="14" type="primary">LOC100830007</name>
    <name evidence="13" type="ORF">BRADI_2g41240v3</name>
</gene>
<evidence type="ECO:0000256" key="4">
    <source>
        <dbReference type="ARBA" id="ARBA00016856"/>
    </source>
</evidence>
<feature type="region of interest" description="Disordered" evidence="11">
    <location>
        <begin position="1"/>
        <end position="81"/>
    </location>
</feature>
<dbReference type="GO" id="GO:0003723">
    <property type="term" value="F:RNA binding"/>
    <property type="evidence" value="ECO:0007669"/>
    <property type="project" value="UniProtKB-KW"/>
</dbReference>
<dbReference type="InterPro" id="IPR039047">
    <property type="entry name" value="PHAX"/>
</dbReference>
<dbReference type="GO" id="GO:0005737">
    <property type="term" value="C:cytoplasm"/>
    <property type="evidence" value="ECO:0007669"/>
    <property type="project" value="UniProtKB-SubCell"/>
</dbReference>
<feature type="compositionally biased region" description="Acidic residues" evidence="11">
    <location>
        <begin position="11"/>
        <end position="33"/>
    </location>
</feature>
<feature type="compositionally biased region" description="Polar residues" evidence="11">
    <location>
        <begin position="177"/>
        <end position="192"/>
    </location>
</feature>
<evidence type="ECO:0000256" key="5">
    <source>
        <dbReference type="ARBA" id="ARBA00022448"/>
    </source>
</evidence>
<dbReference type="InterPro" id="IPR038092">
    <property type="entry name" value="PHAX_RNA-binding_sf"/>
</dbReference>
<dbReference type="PANTHER" id="PTHR13135">
    <property type="entry name" value="CYTOSOLIC RESINIFERATOXIN BINDING PROTEIN RBP-26"/>
    <property type="match status" value="1"/>
</dbReference>
<dbReference type="Gene3D" id="1.10.10.1440">
    <property type="entry name" value="PHAX RNA-binding domain"/>
    <property type="match status" value="1"/>
</dbReference>
<dbReference type="GeneID" id="100830007"/>
<feature type="region of interest" description="Disordered" evidence="11">
    <location>
        <begin position="176"/>
        <end position="226"/>
    </location>
</feature>
<protein>
    <recommendedName>
        <fullName evidence="4">Phosphorylated adapter RNA export protein</fullName>
    </recommendedName>
    <alternativeName>
        <fullName evidence="10">RNA U small nuclear RNA export adapter protein</fullName>
    </alternativeName>
</protein>
<dbReference type="GO" id="GO:0015031">
    <property type="term" value="P:protein transport"/>
    <property type="evidence" value="ECO:0007669"/>
    <property type="project" value="UniProtKB-KW"/>
</dbReference>
<feature type="compositionally biased region" description="Basic and acidic residues" evidence="11">
    <location>
        <begin position="202"/>
        <end position="226"/>
    </location>
</feature>
<dbReference type="GO" id="GO:0006408">
    <property type="term" value="P:snRNA export from nucleus"/>
    <property type="evidence" value="ECO:0007669"/>
    <property type="project" value="InterPro"/>
</dbReference>
<reference evidence="14" key="3">
    <citation type="submission" date="2018-08" db="UniProtKB">
        <authorList>
            <consortium name="EnsemblPlants"/>
        </authorList>
    </citation>
    <scope>IDENTIFICATION</scope>
    <source>
        <strain evidence="14">cv. Bd21</strain>
    </source>
</reference>
<proteinExistence type="inferred from homology"/>
<dbReference type="RefSeq" id="XP_003566785.1">
    <property type="nucleotide sequence ID" value="XM_003566737.4"/>
</dbReference>
<sequence>MERSESVLDAVLDDENFDGDDVEMADADAEDTCVPDVPTAGVRGEDGSGEKGAPAGKKKKKKRKSGKRKNRGRPDGPPTKIADINRFVLDTCRRLKEKKSYLVWNAVGCLGVSAVSDLVREVEAIQKCGGQTIADGSRFRTGGGVLWNILKSREPKAYKEIMLKGRELEKQFMYTKGRSQMSRNEDASSQGSALVDEEIEAHDDPEHLVDVEEAPPDNKAEPRKPVADRIRVPVAYDDLFEEGEIHEEQ</sequence>
<dbReference type="InterPro" id="IPR019385">
    <property type="entry name" value="PHAX_RNA-binding_domain"/>
</dbReference>
<dbReference type="GO" id="GO:0005634">
    <property type="term" value="C:nucleus"/>
    <property type="evidence" value="ECO:0007669"/>
    <property type="project" value="UniProtKB-SubCell"/>
</dbReference>
<evidence type="ECO:0000256" key="8">
    <source>
        <dbReference type="ARBA" id="ARBA00022927"/>
    </source>
</evidence>
<evidence type="ECO:0000313" key="14">
    <source>
        <dbReference type="EnsemblPlants" id="KQK08330"/>
    </source>
</evidence>
<dbReference type="PANTHER" id="PTHR13135:SF0">
    <property type="entry name" value="PHOSPHORYLATED ADAPTER RNA EXPORT PROTEIN"/>
    <property type="match status" value="1"/>
</dbReference>
<keyword evidence="15" id="KW-1185">Reference proteome</keyword>
<dbReference type="EMBL" id="CM000881">
    <property type="protein sequence ID" value="KQK08330.1"/>
    <property type="molecule type" value="Genomic_DNA"/>
</dbReference>
<keyword evidence="9" id="KW-0539">Nucleus</keyword>
<evidence type="ECO:0000256" key="7">
    <source>
        <dbReference type="ARBA" id="ARBA00022884"/>
    </source>
</evidence>
<dbReference type="Pfam" id="PF10258">
    <property type="entry name" value="PHAX_RNA-bd"/>
    <property type="match status" value="1"/>
</dbReference>
<evidence type="ECO:0000256" key="3">
    <source>
        <dbReference type="ARBA" id="ARBA00006094"/>
    </source>
</evidence>
<reference evidence="13" key="2">
    <citation type="submission" date="2017-06" db="EMBL/GenBank/DDBJ databases">
        <title>WGS assembly of Brachypodium distachyon.</title>
        <authorList>
            <consortium name="The International Brachypodium Initiative"/>
            <person name="Lucas S."/>
            <person name="Harmon-Smith M."/>
            <person name="Lail K."/>
            <person name="Tice H."/>
            <person name="Grimwood J."/>
            <person name="Bruce D."/>
            <person name="Barry K."/>
            <person name="Shu S."/>
            <person name="Lindquist E."/>
            <person name="Wang M."/>
            <person name="Pitluck S."/>
            <person name="Vogel J.P."/>
            <person name="Garvin D.F."/>
            <person name="Mockler T.C."/>
            <person name="Schmutz J."/>
            <person name="Rokhsar D."/>
            <person name="Bevan M.W."/>
        </authorList>
    </citation>
    <scope>NUCLEOTIDE SEQUENCE</scope>
    <source>
        <strain evidence="13">Bd21</strain>
    </source>
</reference>
<dbReference type="Gramene" id="KQK08330">
    <property type="protein sequence ID" value="KQK08330"/>
    <property type="gene ID" value="BRADI_2g41240v3"/>
</dbReference>
<evidence type="ECO:0000256" key="10">
    <source>
        <dbReference type="ARBA" id="ARBA00030834"/>
    </source>
</evidence>
<dbReference type="EnsemblPlants" id="KQK08330">
    <property type="protein sequence ID" value="KQK08330"/>
    <property type="gene ID" value="BRADI_2g41240v3"/>
</dbReference>
<feature type="domain" description="Phosphorylated adapter RNA export protein RNA-binding" evidence="12">
    <location>
        <begin position="88"/>
        <end position="166"/>
    </location>
</feature>
<organism evidence="13">
    <name type="scientific">Brachypodium distachyon</name>
    <name type="common">Purple false brome</name>
    <name type="synonym">Trachynia distachya</name>
    <dbReference type="NCBI Taxonomy" id="15368"/>
    <lineage>
        <taxon>Eukaryota</taxon>
        <taxon>Viridiplantae</taxon>
        <taxon>Streptophyta</taxon>
        <taxon>Embryophyta</taxon>
        <taxon>Tracheophyta</taxon>
        <taxon>Spermatophyta</taxon>
        <taxon>Magnoliopsida</taxon>
        <taxon>Liliopsida</taxon>
        <taxon>Poales</taxon>
        <taxon>Poaceae</taxon>
        <taxon>BOP clade</taxon>
        <taxon>Pooideae</taxon>
        <taxon>Stipodae</taxon>
        <taxon>Brachypodieae</taxon>
        <taxon>Brachypodium</taxon>
    </lineage>
</organism>
<keyword evidence="5" id="KW-0813">Transport</keyword>
<dbReference type="STRING" id="15368.I1HNM7"/>
<keyword evidence="8" id="KW-0653">Protein transport</keyword>
<dbReference type="eggNOG" id="KOG3948">
    <property type="taxonomic scope" value="Eukaryota"/>
</dbReference>
<evidence type="ECO:0000256" key="9">
    <source>
        <dbReference type="ARBA" id="ARBA00023242"/>
    </source>
</evidence>
<evidence type="ECO:0000313" key="13">
    <source>
        <dbReference type="EMBL" id="KQK08330.1"/>
    </source>
</evidence>
<dbReference type="KEGG" id="bdi:100830007"/>
<dbReference type="OMA" id="MEGEHNI"/>
<evidence type="ECO:0000256" key="11">
    <source>
        <dbReference type="SAM" id="MobiDB-lite"/>
    </source>
</evidence>
<evidence type="ECO:0000256" key="6">
    <source>
        <dbReference type="ARBA" id="ARBA00022490"/>
    </source>
</evidence>
<reference evidence="13 14" key="1">
    <citation type="journal article" date="2010" name="Nature">
        <title>Genome sequencing and analysis of the model grass Brachypodium distachyon.</title>
        <authorList>
            <consortium name="International Brachypodium Initiative"/>
        </authorList>
    </citation>
    <scope>NUCLEOTIDE SEQUENCE [LARGE SCALE GENOMIC DNA]</scope>
    <source>
        <strain evidence="13 14">Bd21</strain>
    </source>
</reference>
<evidence type="ECO:0000256" key="1">
    <source>
        <dbReference type="ARBA" id="ARBA00004123"/>
    </source>
</evidence>
<evidence type="ECO:0000313" key="15">
    <source>
        <dbReference type="Proteomes" id="UP000008810"/>
    </source>
</evidence>
<evidence type="ECO:0000259" key="12">
    <source>
        <dbReference type="Pfam" id="PF10258"/>
    </source>
</evidence>
<comment type="similarity">
    <text evidence="3">Belongs to the PHAX family.</text>
</comment>
<keyword evidence="6" id="KW-0963">Cytoplasm</keyword>
<feature type="compositionally biased region" description="Basic residues" evidence="11">
    <location>
        <begin position="56"/>
        <end position="71"/>
    </location>
</feature>
<dbReference type="HOGENOM" id="CLU_096253_0_0_1"/>
<comment type="subcellular location">
    <subcellularLocation>
        <location evidence="2">Cytoplasm</location>
    </subcellularLocation>
    <subcellularLocation>
        <location evidence="1">Nucleus</location>
    </subcellularLocation>
</comment>
<dbReference type="AlphaFoldDB" id="I1HNM7"/>
<accession>I1HNM7</accession>
<name>I1HNM7_BRADI</name>
<evidence type="ECO:0000256" key="2">
    <source>
        <dbReference type="ARBA" id="ARBA00004496"/>
    </source>
</evidence>
<dbReference type="OrthoDB" id="20573at2759"/>
<dbReference type="Proteomes" id="UP000008810">
    <property type="component" value="Chromosome 2"/>
</dbReference>